<dbReference type="SMR" id="A2E2P0"/>
<dbReference type="Gene3D" id="3.40.140.40">
    <property type="entry name" value="Domain of unknown function (DUF1846), C-terminal subdomain"/>
    <property type="match status" value="1"/>
</dbReference>
<feature type="domain" description="DUF1846" evidence="2">
    <location>
        <begin position="340"/>
        <end position="492"/>
    </location>
</feature>
<dbReference type="InParanoid" id="A2E2P0"/>
<reference evidence="3" key="2">
    <citation type="journal article" date="2007" name="Science">
        <title>Draft genome sequence of the sexually transmitted pathogen Trichomonas vaginalis.</title>
        <authorList>
            <person name="Carlton J.M."/>
            <person name="Hirt R.P."/>
            <person name="Silva J.C."/>
            <person name="Delcher A.L."/>
            <person name="Schatz M."/>
            <person name="Zhao Q."/>
            <person name="Wortman J.R."/>
            <person name="Bidwell S.L."/>
            <person name="Alsmark U.C.M."/>
            <person name="Besteiro S."/>
            <person name="Sicheritz-Ponten T."/>
            <person name="Noel C.J."/>
            <person name="Dacks J.B."/>
            <person name="Foster P.G."/>
            <person name="Simillion C."/>
            <person name="Van de Peer Y."/>
            <person name="Miranda-Saavedra D."/>
            <person name="Barton G.J."/>
            <person name="Westrop G.D."/>
            <person name="Mueller S."/>
            <person name="Dessi D."/>
            <person name="Fiori P.L."/>
            <person name="Ren Q."/>
            <person name="Paulsen I."/>
            <person name="Zhang H."/>
            <person name="Bastida-Corcuera F.D."/>
            <person name="Simoes-Barbosa A."/>
            <person name="Brown M.T."/>
            <person name="Hayes R.D."/>
            <person name="Mukherjee M."/>
            <person name="Okumura C.Y."/>
            <person name="Schneider R."/>
            <person name="Smith A.J."/>
            <person name="Vanacova S."/>
            <person name="Villalvazo M."/>
            <person name="Haas B.J."/>
            <person name="Pertea M."/>
            <person name="Feldblyum T.V."/>
            <person name="Utterback T.R."/>
            <person name="Shu C.L."/>
            <person name="Osoegawa K."/>
            <person name="de Jong P.J."/>
            <person name="Hrdy I."/>
            <person name="Horvathova L."/>
            <person name="Zubacova Z."/>
            <person name="Dolezal P."/>
            <person name="Malik S.B."/>
            <person name="Logsdon J.M. Jr."/>
            <person name="Henze K."/>
            <person name="Gupta A."/>
            <person name="Wang C.C."/>
            <person name="Dunne R.L."/>
            <person name="Upcroft J.A."/>
            <person name="Upcroft P."/>
            <person name="White O."/>
            <person name="Salzberg S.L."/>
            <person name="Tang P."/>
            <person name="Chiu C.-H."/>
            <person name="Lee Y.-S."/>
            <person name="Embley T.M."/>
            <person name="Coombs G.H."/>
            <person name="Mottram J.C."/>
            <person name="Tachezy J."/>
            <person name="Fraser-Liggett C.M."/>
            <person name="Johnson P.J."/>
        </authorList>
    </citation>
    <scope>NUCLEOTIDE SEQUENCE [LARGE SCALE GENOMIC DNA]</scope>
    <source>
        <strain evidence="3">G3</strain>
    </source>
</reference>
<dbReference type="EMBL" id="DS113291">
    <property type="protein sequence ID" value="EAY13068.1"/>
    <property type="molecule type" value="Genomic_DNA"/>
</dbReference>
<dbReference type="NCBIfam" id="NF010184">
    <property type="entry name" value="PRK13663.1"/>
    <property type="match status" value="1"/>
</dbReference>
<evidence type="ECO:0000313" key="4">
    <source>
        <dbReference type="Proteomes" id="UP000001542"/>
    </source>
</evidence>
<reference evidence="3" key="1">
    <citation type="submission" date="2006-10" db="EMBL/GenBank/DDBJ databases">
        <authorList>
            <person name="Amadeo P."/>
            <person name="Zhao Q."/>
            <person name="Wortman J."/>
            <person name="Fraser-Liggett C."/>
            <person name="Carlton J."/>
        </authorList>
    </citation>
    <scope>NUCLEOTIDE SEQUENCE</scope>
    <source>
        <strain evidence="3">G3</strain>
    </source>
</reference>
<evidence type="ECO:0000259" key="2">
    <source>
        <dbReference type="Pfam" id="PF20921"/>
    </source>
</evidence>
<evidence type="ECO:0000259" key="1">
    <source>
        <dbReference type="Pfam" id="PF08903"/>
    </source>
</evidence>
<dbReference type="OrthoDB" id="10261092at2759"/>
<dbReference type="GO" id="GO:0006508">
    <property type="term" value="P:proteolysis"/>
    <property type="evidence" value="ECO:0007669"/>
    <property type="project" value="UniProtKB-KW"/>
</dbReference>
<dbReference type="Pfam" id="PF20921">
    <property type="entry name" value="DUF1846_C"/>
    <property type="match status" value="1"/>
</dbReference>
<evidence type="ECO:0000313" key="3">
    <source>
        <dbReference type="EMBL" id="EAY13068.1"/>
    </source>
</evidence>
<dbReference type="VEuPathDB" id="TrichDB:TVAGG3_0166280"/>
<name>A2E2P0_TRIV3</name>
<dbReference type="RefSeq" id="XP_001325291.1">
    <property type="nucleotide sequence ID" value="XM_001325256.1"/>
</dbReference>
<dbReference type="GO" id="GO:0008233">
    <property type="term" value="F:peptidase activity"/>
    <property type="evidence" value="ECO:0007669"/>
    <property type="project" value="UniProtKB-KW"/>
</dbReference>
<keyword evidence="3" id="KW-0645">Protease</keyword>
<keyword evidence="4" id="KW-1185">Reference proteome</keyword>
<dbReference type="KEGG" id="tva:4771041"/>
<accession>A2E2P0</accession>
<dbReference type="OMA" id="HPVNIAY"/>
<protein>
    <submittedName>
        <fullName evidence="3">ATP-dependent Zn protease, putative</fullName>
    </submittedName>
</protein>
<feature type="domain" description="DUF1846" evidence="1">
    <location>
        <begin position="3"/>
        <end position="334"/>
    </location>
</feature>
<keyword evidence="3" id="KW-0378">Hydrolase</keyword>
<organism evidence="3 4">
    <name type="scientific">Trichomonas vaginalis (strain ATCC PRA-98 / G3)</name>
    <dbReference type="NCBI Taxonomy" id="412133"/>
    <lineage>
        <taxon>Eukaryota</taxon>
        <taxon>Metamonada</taxon>
        <taxon>Parabasalia</taxon>
        <taxon>Trichomonadida</taxon>
        <taxon>Trichomonadidae</taxon>
        <taxon>Trichomonas</taxon>
    </lineage>
</organism>
<dbReference type="Proteomes" id="UP000001542">
    <property type="component" value="Unassembled WGS sequence"/>
</dbReference>
<proteinExistence type="predicted"/>
<dbReference type="Pfam" id="PF08903">
    <property type="entry name" value="DUF1846"/>
    <property type="match status" value="1"/>
</dbReference>
<dbReference type="STRING" id="5722.A2E2P0"/>
<dbReference type="InterPro" id="IPR048496">
    <property type="entry name" value="DUF1846_N"/>
</dbReference>
<gene>
    <name evidence="3" type="ORF">TVAG_212500</name>
</gene>
<dbReference type="AlphaFoldDB" id="A2E2P0"/>
<dbReference type="InterPro" id="IPR048441">
    <property type="entry name" value="DUF1846_C"/>
</dbReference>
<sequence length="494" mass="55491">MSVGFDNNLYVQKQAENIRKRISEFGNKLYLEFGGKMFDDYHAARVLPGFDLNAKIKLLQEFKDTAEIVFCINAADIEKNKIRADFGITYENDVLRQIDNIRKMDLYVSSVVITQYRGQVNADTFRKKLELNGIKTYLHYPIPGYPTDINLVVSDHGYGLNDYIVTTRPLVVVTAPGPCSGKLATCLSQLYHENKRGIDAGYAKFETFPIWNIPLKHPVNLAYEAATADLKDVNMIDPFHLEAYGKTAINYNRDVEVFPVLKNILLKIKGREVYKSPTDMGVNMAGYGIVNDDIVKDAAKQEIIRRYFHASCDYKFGRVDQETVTRIQCIMQELDITVDNRLVVEASHQRAEESKSPSMAIQLKDKDHTIITGRTSELMDCCAATLINAIKHLAGISIDIKLLSPTVLEPILKTKGQLHEKTTSLNMSEVLIALSVCSVTNPIAEACLSKVFELKDCEVHTTTIPSPTNAETMRKLGLNATSDPKFGDSDLYFH</sequence>
<dbReference type="VEuPathDB" id="TrichDB:TVAG_212500"/>
<dbReference type="Gene3D" id="1.20.1570.10">
    <property type="entry name" value="dip2346 domain like"/>
    <property type="match status" value="1"/>
</dbReference>
<dbReference type="Gene3D" id="3.10.630.10">
    <property type="entry name" value="dip2346 domain like"/>
    <property type="match status" value="1"/>
</dbReference>